<dbReference type="PANTHER" id="PTHR16008:SF6">
    <property type="entry name" value="SI:DKEY-12E7.1"/>
    <property type="match status" value="1"/>
</dbReference>
<dbReference type="OrthoDB" id="10024886at2759"/>
<dbReference type="Proteomes" id="UP000015101">
    <property type="component" value="Unassembled WGS sequence"/>
</dbReference>
<dbReference type="KEGG" id="hro:HELRODRAFT_159456"/>
<evidence type="ECO:0000313" key="4">
    <source>
        <dbReference type="Proteomes" id="UP000015101"/>
    </source>
</evidence>
<dbReference type="GeneID" id="20198321"/>
<dbReference type="RefSeq" id="XP_009009588.1">
    <property type="nucleotide sequence ID" value="XM_009011340.1"/>
</dbReference>
<keyword evidence="4" id="KW-1185">Reference proteome</keyword>
<dbReference type="InterPro" id="IPR039588">
    <property type="entry name" value="FBXO4"/>
</dbReference>
<dbReference type="CTD" id="20198321"/>
<dbReference type="PROSITE" id="PS50181">
    <property type="entry name" value="FBOX"/>
    <property type="match status" value="1"/>
</dbReference>
<accession>T1EP21</accession>
<dbReference type="OMA" id="FRENQND"/>
<feature type="domain" description="F-box" evidence="1">
    <location>
        <begin position="94"/>
        <end position="140"/>
    </location>
</feature>
<proteinExistence type="predicted"/>
<dbReference type="SUPFAM" id="SSF81383">
    <property type="entry name" value="F-box domain"/>
    <property type="match status" value="1"/>
</dbReference>
<evidence type="ECO:0000313" key="3">
    <source>
        <dbReference type="EnsemblMetazoa" id="HelroP159456"/>
    </source>
</evidence>
<dbReference type="InParanoid" id="T1EP21"/>
<organism evidence="3 4">
    <name type="scientific">Helobdella robusta</name>
    <name type="common">Californian leech</name>
    <dbReference type="NCBI Taxonomy" id="6412"/>
    <lineage>
        <taxon>Eukaryota</taxon>
        <taxon>Metazoa</taxon>
        <taxon>Spiralia</taxon>
        <taxon>Lophotrochozoa</taxon>
        <taxon>Annelida</taxon>
        <taxon>Clitellata</taxon>
        <taxon>Hirudinea</taxon>
        <taxon>Rhynchobdellida</taxon>
        <taxon>Glossiphoniidae</taxon>
        <taxon>Helobdella</taxon>
    </lineage>
</organism>
<dbReference type="EnsemblMetazoa" id="HelroT159456">
    <property type="protein sequence ID" value="HelroP159456"/>
    <property type="gene ID" value="HelroG159456"/>
</dbReference>
<dbReference type="EMBL" id="KB095811">
    <property type="protein sequence ID" value="ESO12868.1"/>
    <property type="molecule type" value="Genomic_DNA"/>
</dbReference>
<dbReference type="InterPro" id="IPR001810">
    <property type="entry name" value="F-box_dom"/>
</dbReference>
<dbReference type="EMBL" id="AMQM01000253">
    <property type="status" value="NOT_ANNOTATED_CDS"/>
    <property type="molecule type" value="Genomic_DNA"/>
</dbReference>
<dbReference type="AlphaFoldDB" id="T1EP21"/>
<reference evidence="4" key="1">
    <citation type="submission" date="2012-12" db="EMBL/GenBank/DDBJ databases">
        <authorList>
            <person name="Hellsten U."/>
            <person name="Grimwood J."/>
            <person name="Chapman J.A."/>
            <person name="Shapiro H."/>
            <person name="Aerts A."/>
            <person name="Otillar R.P."/>
            <person name="Terry A.Y."/>
            <person name="Boore J.L."/>
            <person name="Simakov O."/>
            <person name="Marletaz F."/>
            <person name="Cho S.-J."/>
            <person name="Edsinger-Gonzales E."/>
            <person name="Havlak P."/>
            <person name="Kuo D.-H."/>
            <person name="Larsson T."/>
            <person name="Lv J."/>
            <person name="Arendt D."/>
            <person name="Savage R."/>
            <person name="Osoegawa K."/>
            <person name="de Jong P."/>
            <person name="Lindberg D.R."/>
            <person name="Seaver E.C."/>
            <person name="Weisblat D.A."/>
            <person name="Putnam N.H."/>
            <person name="Grigoriev I.V."/>
            <person name="Rokhsar D.S."/>
        </authorList>
    </citation>
    <scope>NUCLEOTIDE SEQUENCE</scope>
</reference>
<dbReference type="PANTHER" id="PTHR16008">
    <property type="entry name" value="F-BOX ONLY PROTEIN 4"/>
    <property type="match status" value="1"/>
</dbReference>
<name>T1EP21_HELRO</name>
<gene>
    <name evidence="3" type="primary">20198321</name>
    <name evidence="2" type="ORF">HELRODRAFT_159456</name>
</gene>
<dbReference type="Pfam" id="PF12937">
    <property type="entry name" value="F-box-like"/>
    <property type="match status" value="1"/>
</dbReference>
<dbReference type="eggNOG" id="ENOG502QWBG">
    <property type="taxonomic scope" value="Eukaryota"/>
</dbReference>
<dbReference type="HOGENOM" id="CLU_502762_0_0_1"/>
<dbReference type="SMART" id="SM00256">
    <property type="entry name" value="FBOX"/>
    <property type="match status" value="1"/>
</dbReference>
<dbReference type="Gene3D" id="1.20.1280.50">
    <property type="match status" value="1"/>
</dbReference>
<dbReference type="InterPro" id="IPR036047">
    <property type="entry name" value="F-box-like_dom_sf"/>
</dbReference>
<reference evidence="2 4" key="2">
    <citation type="journal article" date="2013" name="Nature">
        <title>Insights into bilaterian evolution from three spiralian genomes.</title>
        <authorList>
            <person name="Simakov O."/>
            <person name="Marletaz F."/>
            <person name="Cho S.J."/>
            <person name="Edsinger-Gonzales E."/>
            <person name="Havlak P."/>
            <person name="Hellsten U."/>
            <person name="Kuo D.H."/>
            <person name="Larsson T."/>
            <person name="Lv J."/>
            <person name="Arendt D."/>
            <person name="Savage R."/>
            <person name="Osoegawa K."/>
            <person name="de Jong P."/>
            <person name="Grimwood J."/>
            <person name="Chapman J.A."/>
            <person name="Shapiro H."/>
            <person name="Aerts A."/>
            <person name="Otillar R.P."/>
            <person name="Terry A.Y."/>
            <person name="Boore J.L."/>
            <person name="Grigoriev I.V."/>
            <person name="Lindberg D.R."/>
            <person name="Seaver E.C."/>
            <person name="Weisblat D.A."/>
            <person name="Putnam N.H."/>
            <person name="Rokhsar D.S."/>
        </authorList>
    </citation>
    <scope>NUCLEOTIDE SEQUENCE</scope>
</reference>
<reference evidence="3" key="3">
    <citation type="submission" date="2015-06" db="UniProtKB">
        <authorList>
            <consortium name="EnsemblMetazoa"/>
        </authorList>
    </citation>
    <scope>IDENTIFICATION</scope>
</reference>
<protein>
    <recommendedName>
        <fullName evidence="1">F-box domain-containing protein</fullName>
    </recommendedName>
</protein>
<evidence type="ECO:0000313" key="2">
    <source>
        <dbReference type="EMBL" id="ESO12868.1"/>
    </source>
</evidence>
<evidence type="ECO:0000259" key="1">
    <source>
        <dbReference type="PROSITE" id="PS50181"/>
    </source>
</evidence>
<dbReference type="GO" id="GO:0000209">
    <property type="term" value="P:protein polyubiquitination"/>
    <property type="evidence" value="ECO:0000318"/>
    <property type="project" value="GO_Central"/>
</dbReference>
<dbReference type="GO" id="GO:0031146">
    <property type="term" value="P:SCF-dependent proteasomal ubiquitin-dependent protein catabolic process"/>
    <property type="evidence" value="ECO:0000318"/>
    <property type="project" value="GO_Central"/>
</dbReference>
<sequence>METPADNSSSNIKQNIFNRVKSIFHHLRWFFCLSTSSQDNDQPGSNINNIKNIKNNNIITTNNKNNNNNNKILQQKELTQLNNILSLASNIKDITSFNDLPLECKLKIFSNLTTLQKGQCRQVCSDWSELLMDATLWKELDLTSIQFVCRCSARCFKLSQADALTSSNSSSQMLSVICKNQECYKNYRVKLRKFADFIAGIQPHVHSLKFSIDLIDCSDWVEMLHNFIDSIDVENLCVAYIDWTRRAFRAASPPSLSSSLSSTSSLLLSSSLSSLSSQAINVIGAARGDVFNNDNNINVNHNNVINFNNINFDNIDFRENQNDIALKQRRRLRRFDLFFDNFTQVAYQLQCLTLPFEWTEKSVRMLCRLEKLKSLVLMKCQHSITKLELRYLDTLLVSMPHLQHLTVEADLSEFLNVELWSISSNSLTSLDLQNCSCINITKMNIPNLISIKLMEKQRRDRLGERMRNNDDEYHEGDDNFGDSVFPSICLHEVLKIGAPHLKFINNFKLGRDWRCACDNELDVLIGRLCGCSGHYRHPLPLQ</sequence>
<dbReference type="GO" id="GO:0019005">
    <property type="term" value="C:SCF ubiquitin ligase complex"/>
    <property type="evidence" value="ECO:0000318"/>
    <property type="project" value="GO_Central"/>
</dbReference>